<sequence>MKLKILPPTLRNDKRYISFEAVSEVPLDKEDVISLVWESSLNFHGECKTSKFDLWVMRIWPLKSSDDKNIIKGILQCNREEVSSVRAAILLVNKFKGKRVVFHTIGISGTIKAGIKKFIKLEK</sequence>
<dbReference type="EC" id="3.1.26.5" evidence="5"/>
<keyword evidence="5" id="KW-0963">Cytoplasm</keyword>
<dbReference type="EMBL" id="LMVM01000038">
    <property type="protein sequence ID" value="PAV03394.1"/>
    <property type="molecule type" value="Genomic_DNA"/>
</dbReference>
<proteinExistence type="inferred from homology"/>
<evidence type="ECO:0000256" key="1">
    <source>
        <dbReference type="ARBA" id="ARBA00022694"/>
    </source>
</evidence>
<dbReference type="InterPro" id="IPR002759">
    <property type="entry name" value="Pop5/Rpp14/Rnp2-like"/>
</dbReference>
<name>A0A2A2H255_METBR</name>
<accession>A0A2A2H255</accession>
<comment type="catalytic activity">
    <reaction evidence="5">
        <text>Endonucleolytic cleavage of RNA, removing 5'-extranucleotides from tRNA precursor.</text>
        <dbReference type="EC" id="3.1.26.5"/>
    </reaction>
</comment>
<dbReference type="Pfam" id="PF01900">
    <property type="entry name" value="RNase_P_Rpp14"/>
    <property type="match status" value="1"/>
</dbReference>
<dbReference type="PIRSF" id="PIRSF004952">
    <property type="entry name" value="RNase_P_2"/>
    <property type="match status" value="1"/>
</dbReference>
<dbReference type="GO" id="GO:0004526">
    <property type="term" value="F:ribonuclease P activity"/>
    <property type="evidence" value="ECO:0007669"/>
    <property type="project" value="UniProtKB-UniRule"/>
</dbReference>
<dbReference type="GO" id="GO:0030677">
    <property type="term" value="C:ribonuclease P complex"/>
    <property type="evidence" value="ECO:0007669"/>
    <property type="project" value="UniProtKB-UniRule"/>
</dbReference>
<evidence type="ECO:0000313" key="6">
    <source>
        <dbReference type="EMBL" id="PAV03394.1"/>
    </source>
</evidence>
<dbReference type="OrthoDB" id="19261at2157"/>
<keyword evidence="7" id="KW-1185">Reference proteome</keyword>
<dbReference type="Proteomes" id="UP000217784">
    <property type="component" value="Unassembled WGS sequence"/>
</dbReference>
<dbReference type="RefSeq" id="WP_069583265.1">
    <property type="nucleotide sequence ID" value="NZ_LMVM01000038.1"/>
</dbReference>
<comment type="similarity">
    <text evidence="5">Belongs to the eukaryotic/archaeal RNase P protein component 2 family.</text>
</comment>
<dbReference type="SUPFAM" id="SSF160350">
    <property type="entry name" value="Rnp2-like"/>
    <property type="match status" value="1"/>
</dbReference>
<dbReference type="HAMAP" id="MF_00755">
    <property type="entry name" value="RNase_P_2"/>
    <property type="match status" value="1"/>
</dbReference>
<protein>
    <recommendedName>
        <fullName evidence="5">Ribonuclease P protein component 2</fullName>
        <shortName evidence="5">RNase P component 2</shortName>
        <ecNumber evidence="5">3.1.26.5</ecNumber>
    </recommendedName>
    <alternativeName>
        <fullName evidence="5">Pop5</fullName>
    </alternativeName>
</protein>
<comment type="caution">
    <text evidence="6">The sequence shown here is derived from an EMBL/GenBank/DDBJ whole genome shotgun (WGS) entry which is preliminary data.</text>
</comment>
<keyword evidence="4 5" id="KW-0378">Hydrolase</keyword>
<evidence type="ECO:0000256" key="4">
    <source>
        <dbReference type="ARBA" id="ARBA00022801"/>
    </source>
</evidence>
<reference evidence="6 7" key="1">
    <citation type="journal article" date="2017" name="BMC Genomics">
        <title>Genomic analysis of methanogenic archaea reveals a shift towards energy conservation.</title>
        <authorList>
            <person name="Gilmore S.P."/>
            <person name="Henske J.K."/>
            <person name="Sexton J.A."/>
            <person name="Solomon K.V."/>
            <person name="Seppala S."/>
            <person name="Yoo J.I."/>
            <person name="Huyett L.M."/>
            <person name="Pressman A."/>
            <person name="Cogan J.Z."/>
            <person name="Kivenson V."/>
            <person name="Peng X."/>
            <person name="Tan Y."/>
            <person name="Valentine D.L."/>
            <person name="O'Malley M.A."/>
        </authorList>
    </citation>
    <scope>NUCLEOTIDE SEQUENCE [LARGE SCALE GENOMIC DNA]</scope>
    <source>
        <strain evidence="6 7">M.o.H.</strain>
    </source>
</reference>
<dbReference type="AlphaFoldDB" id="A0A2A2H255"/>
<keyword evidence="3 5" id="KW-0255">Endonuclease</keyword>
<gene>
    <name evidence="5" type="primary">rnp2</name>
    <name evidence="6" type="ORF">ASJ80_00095</name>
</gene>
<evidence type="ECO:0000313" key="7">
    <source>
        <dbReference type="Proteomes" id="UP000217784"/>
    </source>
</evidence>
<dbReference type="InterPro" id="IPR038085">
    <property type="entry name" value="Rnp2-like_sf"/>
</dbReference>
<dbReference type="InterPro" id="IPR016434">
    <property type="entry name" value="Rnp2_archaea"/>
</dbReference>
<comment type="subcellular location">
    <subcellularLocation>
        <location evidence="5">Cytoplasm</location>
    </subcellularLocation>
</comment>
<comment type="subunit">
    <text evidence="5">Consists of a catalytic RNA component and at least 4-5 protein subunits.</text>
</comment>
<keyword evidence="1 5" id="KW-0819">tRNA processing</keyword>
<evidence type="ECO:0000256" key="5">
    <source>
        <dbReference type="HAMAP-Rule" id="MF_00755"/>
    </source>
</evidence>
<dbReference type="GO" id="GO:0001682">
    <property type="term" value="P:tRNA 5'-leader removal"/>
    <property type="evidence" value="ECO:0007669"/>
    <property type="project" value="UniProtKB-UniRule"/>
</dbReference>
<evidence type="ECO:0000256" key="3">
    <source>
        <dbReference type="ARBA" id="ARBA00022759"/>
    </source>
</evidence>
<evidence type="ECO:0000256" key="2">
    <source>
        <dbReference type="ARBA" id="ARBA00022722"/>
    </source>
</evidence>
<dbReference type="GO" id="GO:0005737">
    <property type="term" value="C:cytoplasm"/>
    <property type="evidence" value="ECO:0007669"/>
    <property type="project" value="UniProtKB-SubCell"/>
</dbReference>
<dbReference type="Gene3D" id="3.30.70.3250">
    <property type="entry name" value="Ribonuclease P, Pop5 subunit"/>
    <property type="match status" value="1"/>
</dbReference>
<comment type="function">
    <text evidence="5">Part of ribonuclease P, a protein complex that generates mature tRNA molecules by cleaving their 5'-ends.</text>
</comment>
<organism evidence="6 7">
    <name type="scientific">Methanobacterium bryantii</name>
    <dbReference type="NCBI Taxonomy" id="2161"/>
    <lineage>
        <taxon>Archaea</taxon>
        <taxon>Methanobacteriati</taxon>
        <taxon>Methanobacteriota</taxon>
        <taxon>Methanomada group</taxon>
        <taxon>Methanobacteria</taxon>
        <taxon>Methanobacteriales</taxon>
        <taxon>Methanobacteriaceae</taxon>
        <taxon>Methanobacterium</taxon>
    </lineage>
</organism>
<keyword evidence="2 5" id="KW-0540">Nuclease</keyword>